<feature type="non-terminal residue" evidence="1">
    <location>
        <position position="49"/>
    </location>
</feature>
<sequence length="49" mass="5168">MKKALAITGALLVMSSAAMAKTVEVQEHFGNGVLRIPTVELENEAAAKK</sequence>
<organism evidence="1">
    <name type="scientific">gut metagenome</name>
    <dbReference type="NCBI Taxonomy" id="749906"/>
    <lineage>
        <taxon>unclassified sequences</taxon>
        <taxon>metagenomes</taxon>
        <taxon>organismal metagenomes</taxon>
    </lineage>
</organism>
<comment type="caution">
    <text evidence="1">The sequence shown here is derived from an EMBL/GenBank/DDBJ whole genome shotgun (WGS) entry which is preliminary data.</text>
</comment>
<evidence type="ECO:0000313" key="1">
    <source>
        <dbReference type="EMBL" id="EJW90753.1"/>
    </source>
</evidence>
<gene>
    <name evidence="1" type="ORF">EVA_21140</name>
</gene>
<proteinExistence type="predicted"/>
<accession>J9F8H4</accession>
<reference evidence="1" key="1">
    <citation type="journal article" date="2012" name="PLoS ONE">
        <title>Gene sets for utilization of primary and secondary nutrition supplies in the distal gut of endangered iberian lynx.</title>
        <authorList>
            <person name="Alcaide M."/>
            <person name="Messina E."/>
            <person name="Richter M."/>
            <person name="Bargiela R."/>
            <person name="Peplies J."/>
            <person name="Huws S.A."/>
            <person name="Newbold C.J."/>
            <person name="Golyshin P.N."/>
            <person name="Simon M.A."/>
            <person name="Lopez G."/>
            <person name="Yakimov M.M."/>
            <person name="Ferrer M."/>
        </authorList>
    </citation>
    <scope>NUCLEOTIDE SEQUENCE</scope>
</reference>
<protein>
    <submittedName>
        <fullName evidence="1">Secreted protein</fullName>
    </submittedName>
</protein>
<dbReference type="AlphaFoldDB" id="J9F8H4"/>
<dbReference type="EMBL" id="AMCI01008635">
    <property type="protein sequence ID" value="EJW90753.1"/>
    <property type="molecule type" value="Genomic_DNA"/>
</dbReference>
<name>J9F8H4_9ZZZZ</name>